<gene>
    <name evidence="2" type="ORF">QO010_003921</name>
</gene>
<evidence type="ECO:0000313" key="2">
    <source>
        <dbReference type="EMBL" id="MDQ0466128.1"/>
    </source>
</evidence>
<dbReference type="EMBL" id="JAUSVS010000009">
    <property type="protein sequence ID" value="MDQ0466128.1"/>
    <property type="molecule type" value="Genomic_DNA"/>
</dbReference>
<feature type="transmembrane region" description="Helical" evidence="1">
    <location>
        <begin position="7"/>
        <end position="28"/>
    </location>
</feature>
<dbReference type="Proteomes" id="UP001228905">
    <property type="component" value="Unassembled WGS sequence"/>
</dbReference>
<keyword evidence="1" id="KW-0472">Membrane</keyword>
<evidence type="ECO:0000313" key="3">
    <source>
        <dbReference type="Proteomes" id="UP001228905"/>
    </source>
</evidence>
<feature type="transmembrane region" description="Helical" evidence="1">
    <location>
        <begin position="67"/>
        <end position="90"/>
    </location>
</feature>
<reference evidence="2 3" key="1">
    <citation type="submission" date="2023-07" db="EMBL/GenBank/DDBJ databases">
        <title>Genomic Encyclopedia of Type Strains, Phase IV (KMG-IV): sequencing the most valuable type-strain genomes for metagenomic binning, comparative biology and taxonomic classification.</title>
        <authorList>
            <person name="Goeker M."/>
        </authorList>
    </citation>
    <scope>NUCLEOTIDE SEQUENCE [LARGE SCALE GENOMIC DNA]</scope>
    <source>
        <strain evidence="2 3">DSM 18695</strain>
    </source>
</reference>
<feature type="transmembrane region" description="Helical" evidence="1">
    <location>
        <begin position="40"/>
        <end position="60"/>
    </location>
</feature>
<keyword evidence="1" id="KW-1133">Transmembrane helix</keyword>
<sequence>MNEVSLLRLYVMRATFLLIAVGEGMQIWPLIFRHRPWSDPMHGVAVALLAALTLLCWLGVRYPLKMAPLMLFEGVWKTIWMLAIGIPAWQAGPLTPAMAENMFAIGLGVVLVPLILPWPYLWRSYVTAKGDRWR</sequence>
<proteinExistence type="predicted"/>
<keyword evidence="1" id="KW-0812">Transmembrane</keyword>
<feature type="transmembrane region" description="Helical" evidence="1">
    <location>
        <begin position="102"/>
        <end position="122"/>
    </location>
</feature>
<comment type="caution">
    <text evidence="2">The sequence shown here is derived from an EMBL/GenBank/DDBJ whole genome shotgun (WGS) entry which is preliminary data.</text>
</comment>
<evidence type="ECO:0000256" key="1">
    <source>
        <dbReference type="SAM" id="Phobius"/>
    </source>
</evidence>
<name>A0ABU0IVS8_9CAUL</name>
<keyword evidence="3" id="KW-1185">Reference proteome</keyword>
<accession>A0ABU0IVS8</accession>
<dbReference type="RefSeq" id="WP_307351997.1">
    <property type="nucleotide sequence ID" value="NZ_JAUSVS010000009.1"/>
</dbReference>
<protein>
    <recommendedName>
        <fullName evidence="4">LrgA</fullName>
    </recommendedName>
</protein>
<evidence type="ECO:0008006" key="4">
    <source>
        <dbReference type="Google" id="ProtNLM"/>
    </source>
</evidence>
<organism evidence="2 3">
    <name type="scientific">Caulobacter ginsengisoli</name>
    <dbReference type="NCBI Taxonomy" id="400775"/>
    <lineage>
        <taxon>Bacteria</taxon>
        <taxon>Pseudomonadati</taxon>
        <taxon>Pseudomonadota</taxon>
        <taxon>Alphaproteobacteria</taxon>
        <taxon>Caulobacterales</taxon>
        <taxon>Caulobacteraceae</taxon>
        <taxon>Caulobacter</taxon>
    </lineage>
</organism>